<name>A0ABQ8FE59_9FUNG</name>
<evidence type="ECO:0000256" key="1">
    <source>
        <dbReference type="SAM" id="MobiDB-lite"/>
    </source>
</evidence>
<feature type="signal peptide" evidence="3">
    <location>
        <begin position="1"/>
        <end position="47"/>
    </location>
</feature>
<gene>
    <name evidence="4" type="ORF">BASA50_004997</name>
</gene>
<evidence type="ECO:0000256" key="2">
    <source>
        <dbReference type="SAM" id="Phobius"/>
    </source>
</evidence>
<evidence type="ECO:0008006" key="6">
    <source>
        <dbReference type="Google" id="ProtNLM"/>
    </source>
</evidence>
<feature type="chain" id="PRO_5047205646" description="Mid2 domain-containing protein" evidence="3">
    <location>
        <begin position="48"/>
        <end position="275"/>
    </location>
</feature>
<reference evidence="4 5" key="1">
    <citation type="submission" date="2021-02" db="EMBL/GenBank/DDBJ databases">
        <title>Variation within the Batrachochytrium salamandrivorans European outbreak.</title>
        <authorList>
            <person name="Kelly M."/>
            <person name="Pasmans F."/>
            <person name="Shea T.P."/>
            <person name="Munoz J.F."/>
            <person name="Carranza S."/>
            <person name="Cuomo C.A."/>
            <person name="Martel A."/>
        </authorList>
    </citation>
    <scope>NUCLEOTIDE SEQUENCE [LARGE SCALE GENOMIC DNA]</scope>
    <source>
        <strain evidence="4 5">AMFP18/2</strain>
    </source>
</reference>
<evidence type="ECO:0000256" key="3">
    <source>
        <dbReference type="SAM" id="SignalP"/>
    </source>
</evidence>
<feature type="region of interest" description="Disordered" evidence="1">
    <location>
        <begin position="184"/>
        <end position="204"/>
    </location>
</feature>
<evidence type="ECO:0000313" key="5">
    <source>
        <dbReference type="Proteomes" id="UP001648503"/>
    </source>
</evidence>
<accession>A0ABQ8FE59</accession>
<keyword evidence="5" id="KW-1185">Reference proteome</keyword>
<protein>
    <recommendedName>
        <fullName evidence="6">Mid2 domain-containing protein</fullName>
    </recommendedName>
</protein>
<keyword evidence="2" id="KW-1133">Transmembrane helix</keyword>
<evidence type="ECO:0000313" key="4">
    <source>
        <dbReference type="EMBL" id="KAH6596666.1"/>
    </source>
</evidence>
<feature type="transmembrane region" description="Helical" evidence="2">
    <location>
        <begin position="211"/>
        <end position="237"/>
    </location>
</feature>
<proteinExistence type="predicted"/>
<keyword evidence="3" id="KW-0732">Signal</keyword>
<dbReference type="EMBL" id="JAFCIX010000204">
    <property type="protein sequence ID" value="KAH6596666.1"/>
    <property type="molecule type" value="Genomic_DNA"/>
</dbReference>
<keyword evidence="2" id="KW-0812">Transmembrane</keyword>
<keyword evidence="2" id="KW-0472">Membrane</keyword>
<comment type="caution">
    <text evidence="4">The sequence shown here is derived from an EMBL/GenBank/DDBJ whole genome shotgun (WGS) entry which is preliminary data.</text>
</comment>
<organism evidence="4 5">
    <name type="scientific">Batrachochytrium salamandrivorans</name>
    <dbReference type="NCBI Taxonomy" id="1357716"/>
    <lineage>
        <taxon>Eukaryota</taxon>
        <taxon>Fungi</taxon>
        <taxon>Fungi incertae sedis</taxon>
        <taxon>Chytridiomycota</taxon>
        <taxon>Chytridiomycota incertae sedis</taxon>
        <taxon>Chytridiomycetes</taxon>
        <taxon>Rhizophydiales</taxon>
        <taxon>Rhizophydiales incertae sedis</taxon>
        <taxon>Batrachochytrium</taxon>
    </lineage>
</organism>
<feature type="compositionally biased region" description="Polar residues" evidence="1">
    <location>
        <begin position="191"/>
        <end position="201"/>
    </location>
</feature>
<sequence length="275" mass="30324">MNISAESNLALLGHTTLSAMHSICLWLSLPSLLQLLFLILSLHPVSAGIEWWQPDDTSPYLLRCYGFRLPAPVCIDNDFALNHVKAGEPLTLSISRDKTQSPNAITIQMRENKKTTMEEYQDIPIFTDPSRPHLSVAEFTPSATLAPGGYSIMIKDAGLPLLLWVDAPSANWTLTAPTLRQLEKSQREAQRNSQPSVSSPSRYPKGSAARAVVASLPGVGAIVIVILGAVGAVIWAYPKQLRKLIQWSGKTPSRRDEAQYARFDSFDDEDIIEMN</sequence>
<dbReference type="Proteomes" id="UP001648503">
    <property type="component" value="Unassembled WGS sequence"/>
</dbReference>